<dbReference type="GO" id="GO:0005524">
    <property type="term" value="F:ATP binding"/>
    <property type="evidence" value="ECO:0007669"/>
    <property type="project" value="UniProtKB-KW"/>
</dbReference>
<feature type="transmembrane region" description="Helical" evidence="9">
    <location>
        <begin position="1333"/>
        <end position="1355"/>
    </location>
</feature>
<evidence type="ECO:0000259" key="11">
    <source>
        <dbReference type="PROSITE" id="PS50893"/>
    </source>
</evidence>
<comment type="caution">
    <text evidence="12">The sequence shown here is derived from an EMBL/GenBank/DDBJ whole genome shotgun (WGS) entry which is preliminary data.</text>
</comment>
<feature type="transmembrane region" description="Helical" evidence="9">
    <location>
        <begin position="674"/>
        <end position="694"/>
    </location>
</feature>
<evidence type="ECO:0000256" key="6">
    <source>
        <dbReference type="ARBA" id="ARBA00022840"/>
    </source>
</evidence>
<keyword evidence="4 9" id="KW-0812">Transmembrane</keyword>
<dbReference type="CDD" id="cd03233">
    <property type="entry name" value="ABCG_PDR_domain1"/>
    <property type="match status" value="1"/>
</dbReference>
<evidence type="ECO:0000256" key="9">
    <source>
        <dbReference type="SAM" id="Phobius"/>
    </source>
</evidence>
<dbReference type="InterPro" id="IPR017871">
    <property type="entry name" value="ABC_transporter-like_CS"/>
</dbReference>
<dbReference type="PANTHER" id="PTHR19241">
    <property type="entry name" value="ATP-BINDING CASSETTE TRANSPORTER"/>
    <property type="match status" value="1"/>
</dbReference>
<dbReference type="Gene3D" id="3.40.50.300">
    <property type="entry name" value="P-loop containing nucleotide triphosphate hydrolases"/>
    <property type="match status" value="2"/>
</dbReference>
<feature type="signal peptide" evidence="10">
    <location>
        <begin position="1"/>
        <end position="19"/>
    </location>
</feature>
<dbReference type="GO" id="GO:0016887">
    <property type="term" value="F:ATP hydrolysis activity"/>
    <property type="evidence" value="ECO:0007669"/>
    <property type="project" value="InterPro"/>
</dbReference>
<feature type="transmembrane region" description="Helical" evidence="9">
    <location>
        <begin position="641"/>
        <end position="662"/>
    </location>
</feature>
<organism evidence="12 13">
    <name type="scientific">Basidiobolus meristosporus CBS 931.73</name>
    <dbReference type="NCBI Taxonomy" id="1314790"/>
    <lineage>
        <taxon>Eukaryota</taxon>
        <taxon>Fungi</taxon>
        <taxon>Fungi incertae sedis</taxon>
        <taxon>Zoopagomycota</taxon>
        <taxon>Entomophthoromycotina</taxon>
        <taxon>Basidiobolomycetes</taxon>
        <taxon>Basidiobolales</taxon>
        <taxon>Basidiobolaceae</taxon>
        <taxon>Basidiobolus</taxon>
    </lineage>
</organism>
<dbReference type="InterPro" id="IPR034003">
    <property type="entry name" value="ABCG_PDR_2"/>
</dbReference>
<dbReference type="FunFam" id="3.40.50.300:FF:000054">
    <property type="entry name" value="ABC multidrug transporter atrF"/>
    <property type="match status" value="1"/>
</dbReference>
<evidence type="ECO:0000256" key="3">
    <source>
        <dbReference type="ARBA" id="ARBA00022448"/>
    </source>
</evidence>
<accession>A0A1Y1XZP8</accession>
<comment type="similarity">
    <text evidence="2">Belongs to the ABC transporter superfamily. ABCG family. PDR (TC 3.A.1.205) subfamily.</text>
</comment>
<dbReference type="InterPro" id="IPR043926">
    <property type="entry name" value="ABCG_dom"/>
</dbReference>
<dbReference type="PROSITE" id="PS00211">
    <property type="entry name" value="ABC_TRANSPORTER_1"/>
    <property type="match status" value="1"/>
</dbReference>
<feature type="transmembrane region" description="Helical" evidence="9">
    <location>
        <begin position="534"/>
        <end position="555"/>
    </location>
</feature>
<dbReference type="EMBL" id="MCFE01000336">
    <property type="protein sequence ID" value="ORX91233.1"/>
    <property type="molecule type" value="Genomic_DNA"/>
</dbReference>
<name>A0A1Y1XZP8_9FUNG</name>
<feature type="transmembrane region" description="Helical" evidence="9">
    <location>
        <begin position="1450"/>
        <end position="1468"/>
    </location>
</feature>
<feature type="domain" description="ABC transporter" evidence="11">
    <location>
        <begin position="853"/>
        <end position="1099"/>
    </location>
</feature>
<dbReference type="OrthoDB" id="245989at2759"/>
<evidence type="ECO:0000313" key="12">
    <source>
        <dbReference type="EMBL" id="ORX91233.1"/>
    </source>
</evidence>
<dbReference type="InterPro" id="IPR003439">
    <property type="entry name" value="ABC_transporter-like_ATP-bd"/>
</dbReference>
<evidence type="ECO:0000256" key="4">
    <source>
        <dbReference type="ARBA" id="ARBA00022692"/>
    </source>
</evidence>
<dbReference type="Pfam" id="PF06422">
    <property type="entry name" value="PDR_CDR"/>
    <property type="match status" value="2"/>
</dbReference>
<feature type="transmembrane region" description="Helical" evidence="9">
    <location>
        <begin position="1298"/>
        <end position="1321"/>
    </location>
</feature>
<dbReference type="GO" id="GO:0140359">
    <property type="term" value="F:ABC-type transporter activity"/>
    <property type="evidence" value="ECO:0007669"/>
    <property type="project" value="InterPro"/>
</dbReference>
<dbReference type="InterPro" id="IPR010929">
    <property type="entry name" value="PDR_CDR_ABC"/>
</dbReference>
<dbReference type="Pfam" id="PF01061">
    <property type="entry name" value="ABC2_membrane"/>
    <property type="match status" value="2"/>
</dbReference>
<dbReference type="InParanoid" id="A0A1Y1XZP8"/>
<proteinExistence type="inferred from homology"/>
<dbReference type="Pfam" id="PF00005">
    <property type="entry name" value="ABC_tran"/>
    <property type="match status" value="2"/>
</dbReference>
<dbReference type="Pfam" id="PF14510">
    <property type="entry name" value="ABC_trans_N"/>
    <property type="match status" value="1"/>
</dbReference>
<dbReference type="SMART" id="SM00382">
    <property type="entry name" value="AAA"/>
    <property type="match status" value="2"/>
</dbReference>
<keyword evidence="10" id="KW-0732">Signal</keyword>
<evidence type="ECO:0000256" key="7">
    <source>
        <dbReference type="ARBA" id="ARBA00022989"/>
    </source>
</evidence>
<feature type="chain" id="PRO_5010995098" description="ABC transporter domain-containing protein" evidence="10">
    <location>
        <begin position="20"/>
        <end position="1475"/>
    </location>
</feature>
<dbReference type="CDD" id="cd03232">
    <property type="entry name" value="ABCG_PDR_domain2"/>
    <property type="match status" value="1"/>
</dbReference>
<evidence type="ECO:0000256" key="5">
    <source>
        <dbReference type="ARBA" id="ARBA00022741"/>
    </source>
</evidence>
<dbReference type="SUPFAM" id="SSF52540">
    <property type="entry name" value="P-loop containing nucleoside triphosphate hydrolases"/>
    <property type="match status" value="2"/>
</dbReference>
<dbReference type="InterPro" id="IPR034001">
    <property type="entry name" value="ABCG_PDR_1"/>
</dbReference>
<feature type="transmembrane region" description="Helical" evidence="9">
    <location>
        <begin position="1254"/>
        <end position="1286"/>
    </location>
</feature>
<reference evidence="12 13" key="1">
    <citation type="submission" date="2016-07" db="EMBL/GenBank/DDBJ databases">
        <title>Pervasive Adenine N6-methylation of Active Genes in Fungi.</title>
        <authorList>
            <consortium name="DOE Joint Genome Institute"/>
            <person name="Mondo S.J."/>
            <person name="Dannebaum R.O."/>
            <person name="Kuo R.C."/>
            <person name="Labutti K."/>
            <person name="Haridas S."/>
            <person name="Kuo A."/>
            <person name="Salamov A."/>
            <person name="Ahrendt S.R."/>
            <person name="Lipzen A."/>
            <person name="Sullivan W."/>
            <person name="Andreopoulos W.B."/>
            <person name="Clum A."/>
            <person name="Lindquist E."/>
            <person name="Daum C."/>
            <person name="Ramamoorthy G.K."/>
            <person name="Gryganskyi A."/>
            <person name="Culley D."/>
            <person name="Magnuson J.K."/>
            <person name="James T.Y."/>
            <person name="O'Malley M.A."/>
            <person name="Stajich J.E."/>
            <person name="Spatafora J.W."/>
            <person name="Visel A."/>
            <person name="Grigoriev I.V."/>
        </authorList>
    </citation>
    <scope>NUCLEOTIDE SEQUENCE [LARGE SCALE GENOMIC DNA]</scope>
    <source>
        <strain evidence="12 13">CBS 931.73</strain>
    </source>
</reference>
<keyword evidence="6" id="KW-0067">ATP-binding</keyword>
<dbReference type="InterPro" id="IPR029481">
    <property type="entry name" value="ABC_trans_N"/>
</dbReference>
<keyword evidence="7 9" id="KW-1133">Transmembrane helix</keyword>
<dbReference type="InterPro" id="IPR027417">
    <property type="entry name" value="P-loop_NTPase"/>
</dbReference>
<evidence type="ECO:0000256" key="8">
    <source>
        <dbReference type="ARBA" id="ARBA00023136"/>
    </source>
</evidence>
<sequence>MRYIRLALSLHIIVRLCLSSNHGVSPQNFCSVFPELSHEGHANRLVPCTTKYSDRSAQLPKTLIRDAGPSQPRHAVYFGEGTNVAIDEAEETFAGLTRTLSKPPQDITSAELGEGEFNLEKHLNAAVRHHEKKGIHSKKLGLTFKNLSVFGESSELQHISTVGTELLSALDLVPWIRNLFRKKNKEHREILHDITGYCKTNEMLLVLGRPGSGCSTLLRVLANQRKTYRKIDGEVLYGGISANEFGKRFKGQVTYNQEEDQHYPTLTVRQTLEFAIKCKAPTSKIVGSRDKYVEVYREALLRMYGLKNAKNTIVGGAMIRGVSGGERKRVSIAEQMGTRSPISIWDGSTKGLDASSALDYVRSLRIMTDIIGKTTVVTIYQASESIYQLFDNVLLLHEGYCIFFGPADQARSYFESIGFECPPRQTTADFLTGVTSTHERRIRAGFEDKVPNTPQEYERCFKNSSFYHGTVQQLQEFEQSQRERNVEMDFRTAMKEEKTTGTSLKSPYTVGYMSQLKACLVRQFQLILGNKAALYFRFFFNIVMAIIEGSVYFKLPLNGSGAFSRGGILFFSLMFNTLSAQAEIPNALNGRGVLYKHKSFALYRPSAYYISQVISDIPFNLAQVLVFSCVLYWMVGLHPDAGRFFLFILSIFLTSLTLTAMFRMIAIFSKDLDSATRTVGCVIIVFLLYTGYLIHPVDMHPWFKWIYYINPIGYGLGALLVNEFKGLVFSCSGATLVPSGPSYTDIAHQVCTIAGSQPGIADVQGSEYLLATFGLAPNRYWINIGAILGFWILFIIVTCIGIEVIEFGKGGYTTQVYKPKHHHDVASIASGSTKTNVDDNGVEQSPKAQGEKLSWSNIIYTVPVKGEPNGRRLLNEVSGWAAPGKLTALMGSSGAGKTTLLDVLAQRKTIGKVEGRILVGDIPQGSDFKRISGYCEQMDIHNPVATVREALKFSAYLRQPEEVPKAEKDAYVESIIELLDMGDIADALIGEVETGLGISVEARKRLTIGLELVAKPKILFLDEPTSGLDSQASFNIVRFLRNLADSGQSIVCTIHQPSSLLFSFFDNLLLLARGGKTVYFGPIGPDATTLIGYFEKNGAHACTSDGNPAEYILDVVGAGVANSASQDWPDIWLKSPERSEVLRELEQIQPATNVTPQREYATSRVNQLWIVFKRMLTSYWRLPSYNVGRCTFQIFVALILGFTFYRLSNSATDLQSRVFAIFQTTTLGVLVINQVQPQLMEQRQWYTREKASGFYSPMSFAFSIITAELPFALLAATLFYVIFYWLVGLNPASDRAGFFYLIYIVFIIFASSFGQMIAAFAPSVGVASMINPFFASMMSLFCGITITYSAMPAFWKHWMYWISPYHYFAEAVITNDLKGTLVECRDSEFFRFTPPTGQSCAQYAQAFLQRAPGYLKDPNATDICDYCQYRYGQDFYQNLSWDYDNRWRNFGILCLFTVFNLCAVVFFIHRFRGNR</sequence>
<dbReference type="STRING" id="1314790.A0A1Y1XZP8"/>
<evidence type="ECO:0000256" key="10">
    <source>
        <dbReference type="SAM" id="SignalP"/>
    </source>
</evidence>
<evidence type="ECO:0000256" key="1">
    <source>
        <dbReference type="ARBA" id="ARBA00004141"/>
    </source>
</evidence>
<dbReference type="Proteomes" id="UP000193498">
    <property type="component" value="Unassembled WGS sequence"/>
</dbReference>
<keyword evidence="3" id="KW-0813">Transport</keyword>
<protein>
    <recommendedName>
        <fullName evidence="11">ABC transporter domain-containing protein</fullName>
    </recommendedName>
</protein>
<evidence type="ECO:0000313" key="13">
    <source>
        <dbReference type="Proteomes" id="UP000193498"/>
    </source>
</evidence>
<dbReference type="PROSITE" id="PS50893">
    <property type="entry name" value="ABC_TRANSPORTER_2"/>
    <property type="match status" value="2"/>
</dbReference>
<evidence type="ECO:0000256" key="2">
    <source>
        <dbReference type="ARBA" id="ARBA00006012"/>
    </source>
</evidence>
<gene>
    <name evidence="12" type="ORF">K493DRAFT_330676</name>
</gene>
<keyword evidence="8 9" id="KW-0472">Membrane</keyword>
<keyword evidence="13" id="KW-1185">Reference proteome</keyword>
<dbReference type="InterPro" id="IPR003593">
    <property type="entry name" value="AAA+_ATPase"/>
</dbReference>
<comment type="subcellular location">
    <subcellularLocation>
        <location evidence="1">Membrane</location>
        <topology evidence="1">Multi-pass membrane protein</topology>
    </subcellularLocation>
</comment>
<dbReference type="Pfam" id="PF19055">
    <property type="entry name" value="ABC2_membrane_7"/>
    <property type="match status" value="1"/>
</dbReference>
<feature type="domain" description="ABC transporter" evidence="11">
    <location>
        <begin position="174"/>
        <end position="423"/>
    </location>
</feature>
<feature type="transmembrane region" description="Helical" evidence="9">
    <location>
        <begin position="617"/>
        <end position="635"/>
    </location>
</feature>
<dbReference type="GO" id="GO:0016020">
    <property type="term" value="C:membrane"/>
    <property type="evidence" value="ECO:0007669"/>
    <property type="project" value="UniProtKB-SubCell"/>
</dbReference>
<feature type="transmembrane region" description="Helical" evidence="9">
    <location>
        <begin position="780"/>
        <end position="802"/>
    </location>
</feature>
<keyword evidence="5" id="KW-0547">Nucleotide-binding</keyword>
<dbReference type="InterPro" id="IPR013525">
    <property type="entry name" value="ABC2_TM"/>
</dbReference>